<accession>A0A9N8HGU1</accession>
<dbReference type="OrthoDB" id="75724at2759"/>
<reference evidence="2" key="1">
    <citation type="submission" date="2020-06" db="EMBL/GenBank/DDBJ databases">
        <authorList>
            <consortium name="Plant Systems Biology data submission"/>
        </authorList>
    </citation>
    <scope>NUCLEOTIDE SEQUENCE</scope>
    <source>
        <strain evidence="2">D6</strain>
    </source>
</reference>
<dbReference type="AlphaFoldDB" id="A0A9N8HGU1"/>
<evidence type="ECO:0000313" key="3">
    <source>
        <dbReference type="Proteomes" id="UP001153069"/>
    </source>
</evidence>
<evidence type="ECO:0000256" key="1">
    <source>
        <dbReference type="SAM" id="MobiDB-lite"/>
    </source>
</evidence>
<comment type="caution">
    <text evidence="2">The sequence shown here is derived from an EMBL/GenBank/DDBJ whole genome shotgun (WGS) entry which is preliminary data.</text>
</comment>
<organism evidence="2 3">
    <name type="scientific">Seminavis robusta</name>
    <dbReference type="NCBI Taxonomy" id="568900"/>
    <lineage>
        <taxon>Eukaryota</taxon>
        <taxon>Sar</taxon>
        <taxon>Stramenopiles</taxon>
        <taxon>Ochrophyta</taxon>
        <taxon>Bacillariophyta</taxon>
        <taxon>Bacillariophyceae</taxon>
        <taxon>Bacillariophycidae</taxon>
        <taxon>Naviculales</taxon>
        <taxon>Naviculaceae</taxon>
        <taxon>Seminavis</taxon>
    </lineage>
</organism>
<gene>
    <name evidence="2" type="ORF">SEMRO_660_G182930.1</name>
</gene>
<keyword evidence="3" id="KW-1185">Reference proteome</keyword>
<protein>
    <recommendedName>
        <fullName evidence="4">CRAL-TRIO domain-containing protein</fullName>
    </recommendedName>
</protein>
<dbReference type="EMBL" id="CAICTM010000659">
    <property type="protein sequence ID" value="CAB9514538.1"/>
    <property type="molecule type" value="Genomic_DNA"/>
</dbReference>
<name>A0A9N8HGU1_9STRA</name>
<sequence>MNDNQPALDDDDGNGNPAPIPHNDHGNNSDSSRMELDQQERRRALDLKEAVEACSDLDNLSDFWYAQVAIVDKDLSLEESLERIHDLQTFRREHDILENLEDAKKSLFLFNQTHRGHIMHFGYSDPHQSYLVTFDLIKFDTHALRLRRGIKNLASGSYYLHHTFSPDFAAIRQGVIFVVECGGYIWKAPGMLTAHLLHNGGIPDAHAIYPFYWKSFKVCNAGVLVNILVSTFRRILPNRLSAKFELGCQTDIRLDQICLVPDEEEALKRLDYNMAEALQMRYQNEATFCLE</sequence>
<proteinExistence type="predicted"/>
<dbReference type="Proteomes" id="UP001153069">
    <property type="component" value="Unassembled WGS sequence"/>
</dbReference>
<feature type="compositionally biased region" description="Basic and acidic residues" evidence="1">
    <location>
        <begin position="22"/>
        <end position="40"/>
    </location>
</feature>
<feature type="region of interest" description="Disordered" evidence="1">
    <location>
        <begin position="1"/>
        <end position="40"/>
    </location>
</feature>
<evidence type="ECO:0008006" key="4">
    <source>
        <dbReference type="Google" id="ProtNLM"/>
    </source>
</evidence>
<evidence type="ECO:0000313" key="2">
    <source>
        <dbReference type="EMBL" id="CAB9514538.1"/>
    </source>
</evidence>